<feature type="transmembrane region" description="Helical" evidence="1">
    <location>
        <begin position="101"/>
        <end position="121"/>
    </location>
</feature>
<protein>
    <submittedName>
        <fullName evidence="2">Uncharacterized membrane protein YhaH, DUF805 family</fullName>
    </submittedName>
</protein>
<dbReference type="Proteomes" id="UP000219331">
    <property type="component" value="Unassembled WGS sequence"/>
</dbReference>
<feature type="transmembrane region" description="Helical" evidence="1">
    <location>
        <begin position="72"/>
        <end position="89"/>
    </location>
</feature>
<dbReference type="STRING" id="538381.GCA_001696535_02345"/>
<dbReference type="OrthoDB" id="9812349at2"/>
<evidence type="ECO:0000313" key="2">
    <source>
        <dbReference type="EMBL" id="SOC17725.1"/>
    </source>
</evidence>
<feature type="transmembrane region" description="Helical" evidence="1">
    <location>
        <begin position="29"/>
        <end position="48"/>
    </location>
</feature>
<keyword evidence="1" id="KW-1133">Transmembrane helix</keyword>
<evidence type="ECO:0000313" key="3">
    <source>
        <dbReference type="Proteomes" id="UP000219331"/>
    </source>
</evidence>
<keyword evidence="1" id="KW-0472">Membrane</keyword>
<evidence type="ECO:0000256" key="1">
    <source>
        <dbReference type="SAM" id="Phobius"/>
    </source>
</evidence>
<keyword evidence="1" id="KW-0812">Transmembrane</keyword>
<proteinExistence type="predicted"/>
<gene>
    <name evidence="2" type="ORF">SAMN05421512_10965</name>
</gene>
<keyword evidence="3" id="KW-1185">Reference proteome</keyword>
<name>A0A285T989_9HYPH</name>
<organism evidence="2 3">
    <name type="scientific">Stappia indica</name>
    <dbReference type="NCBI Taxonomy" id="538381"/>
    <lineage>
        <taxon>Bacteria</taxon>
        <taxon>Pseudomonadati</taxon>
        <taxon>Pseudomonadota</taxon>
        <taxon>Alphaproteobacteria</taxon>
        <taxon>Hyphomicrobiales</taxon>
        <taxon>Stappiaceae</taxon>
        <taxon>Stappia</taxon>
    </lineage>
</organism>
<dbReference type="AlphaFoldDB" id="A0A285T989"/>
<dbReference type="Pfam" id="PF05656">
    <property type="entry name" value="DUF805"/>
    <property type="match status" value="1"/>
</dbReference>
<accession>A0A285T989</accession>
<dbReference type="PANTHER" id="PTHR34980">
    <property type="entry name" value="INNER MEMBRANE PROTEIN-RELATED-RELATED"/>
    <property type="match status" value="1"/>
</dbReference>
<dbReference type="PANTHER" id="PTHR34980:SF3">
    <property type="entry name" value="BLR8105 PROTEIN"/>
    <property type="match status" value="1"/>
</dbReference>
<sequence length="142" mass="15844">MSQPQAYPGPLGPFWLFFSPIGRVSREPYMLALGFLWAVFAIPVSLWVQTLEIPGDQTAVVTMEDFVNSHPLLPYMLFASHWVVLALAIKRLQDRNLTGFLAVLIFVPVINFFFVIGLGLMPGEPGPNAYGPRPNSRWAKPS</sequence>
<dbReference type="InterPro" id="IPR008523">
    <property type="entry name" value="DUF805"/>
</dbReference>
<dbReference type="GO" id="GO:0005886">
    <property type="term" value="C:plasma membrane"/>
    <property type="evidence" value="ECO:0007669"/>
    <property type="project" value="TreeGrafter"/>
</dbReference>
<dbReference type="RefSeq" id="WP_067220152.1">
    <property type="nucleotide sequence ID" value="NZ_JAJGNR010000002.1"/>
</dbReference>
<dbReference type="EMBL" id="OBML01000009">
    <property type="protein sequence ID" value="SOC17725.1"/>
    <property type="molecule type" value="Genomic_DNA"/>
</dbReference>
<reference evidence="2 3" key="1">
    <citation type="submission" date="2017-08" db="EMBL/GenBank/DDBJ databases">
        <authorList>
            <person name="de Groot N.N."/>
        </authorList>
    </citation>
    <scope>NUCLEOTIDE SEQUENCE [LARGE SCALE GENOMIC DNA]</scope>
    <source>
        <strain evidence="2 3">USBA 352</strain>
    </source>
</reference>